<keyword evidence="1" id="KW-0732">Signal</keyword>
<proteinExistence type="predicted"/>
<evidence type="ECO:0008006" key="4">
    <source>
        <dbReference type="Google" id="ProtNLM"/>
    </source>
</evidence>
<dbReference type="AlphaFoldDB" id="A0AAN7BUQ4"/>
<keyword evidence="3" id="KW-1185">Reference proteome</keyword>
<protein>
    <recommendedName>
        <fullName evidence="4">Secreted protein</fullName>
    </recommendedName>
</protein>
<evidence type="ECO:0000313" key="2">
    <source>
        <dbReference type="EMBL" id="KAK4229949.1"/>
    </source>
</evidence>
<accession>A0AAN7BUQ4</accession>
<evidence type="ECO:0000313" key="3">
    <source>
        <dbReference type="Proteomes" id="UP001301958"/>
    </source>
</evidence>
<sequence>MSRSSWSWSSASRACFLLLVVGMLIIDHRLCFGESIGIQKMSRVSHFIDLRWDESGHEALRPKASRAQAHHSMRTIMDIFCE</sequence>
<gene>
    <name evidence="2" type="ORF">QBC38DRAFT_470838</name>
</gene>
<reference evidence="2" key="1">
    <citation type="journal article" date="2023" name="Mol. Phylogenet. Evol.">
        <title>Genome-scale phylogeny and comparative genomics of the fungal order Sordariales.</title>
        <authorList>
            <person name="Hensen N."/>
            <person name="Bonometti L."/>
            <person name="Westerberg I."/>
            <person name="Brannstrom I.O."/>
            <person name="Guillou S."/>
            <person name="Cros-Aarteil S."/>
            <person name="Calhoun S."/>
            <person name="Haridas S."/>
            <person name="Kuo A."/>
            <person name="Mondo S."/>
            <person name="Pangilinan J."/>
            <person name="Riley R."/>
            <person name="LaButti K."/>
            <person name="Andreopoulos B."/>
            <person name="Lipzen A."/>
            <person name="Chen C."/>
            <person name="Yan M."/>
            <person name="Daum C."/>
            <person name="Ng V."/>
            <person name="Clum A."/>
            <person name="Steindorff A."/>
            <person name="Ohm R.A."/>
            <person name="Martin F."/>
            <person name="Silar P."/>
            <person name="Natvig D.O."/>
            <person name="Lalanne C."/>
            <person name="Gautier V."/>
            <person name="Ament-Velasquez S.L."/>
            <person name="Kruys A."/>
            <person name="Hutchinson M.I."/>
            <person name="Powell A.J."/>
            <person name="Barry K."/>
            <person name="Miller A.N."/>
            <person name="Grigoriev I.V."/>
            <person name="Debuchy R."/>
            <person name="Gladieux P."/>
            <person name="Hiltunen Thoren M."/>
            <person name="Johannesson H."/>
        </authorList>
    </citation>
    <scope>NUCLEOTIDE SEQUENCE</scope>
    <source>
        <strain evidence="2">CBS 990.96</strain>
    </source>
</reference>
<evidence type="ECO:0000256" key="1">
    <source>
        <dbReference type="SAM" id="SignalP"/>
    </source>
</evidence>
<reference evidence="2" key="2">
    <citation type="submission" date="2023-05" db="EMBL/GenBank/DDBJ databases">
        <authorList>
            <consortium name="Lawrence Berkeley National Laboratory"/>
            <person name="Steindorff A."/>
            <person name="Hensen N."/>
            <person name="Bonometti L."/>
            <person name="Westerberg I."/>
            <person name="Brannstrom I.O."/>
            <person name="Guillou S."/>
            <person name="Cros-Aarteil S."/>
            <person name="Calhoun S."/>
            <person name="Haridas S."/>
            <person name="Kuo A."/>
            <person name="Mondo S."/>
            <person name="Pangilinan J."/>
            <person name="Riley R."/>
            <person name="Labutti K."/>
            <person name="Andreopoulos B."/>
            <person name="Lipzen A."/>
            <person name="Chen C."/>
            <person name="Yanf M."/>
            <person name="Daum C."/>
            <person name="Ng V."/>
            <person name="Clum A."/>
            <person name="Ohm R."/>
            <person name="Martin F."/>
            <person name="Silar P."/>
            <person name="Natvig D."/>
            <person name="Lalanne C."/>
            <person name="Gautier V."/>
            <person name="Ament-Velasquez S.L."/>
            <person name="Kruys A."/>
            <person name="Hutchinson M.I."/>
            <person name="Powell A.J."/>
            <person name="Barry K."/>
            <person name="Miller A.N."/>
            <person name="Grigoriev I.V."/>
            <person name="Debuchy R."/>
            <person name="Gladieux P."/>
            <person name="Thoren M.H."/>
            <person name="Johannesson H."/>
        </authorList>
    </citation>
    <scope>NUCLEOTIDE SEQUENCE</scope>
    <source>
        <strain evidence="2">CBS 990.96</strain>
    </source>
</reference>
<comment type="caution">
    <text evidence="2">The sequence shown here is derived from an EMBL/GenBank/DDBJ whole genome shotgun (WGS) entry which is preliminary data.</text>
</comment>
<organism evidence="2 3">
    <name type="scientific">Podospora fimiseda</name>
    <dbReference type="NCBI Taxonomy" id="252190"/>
    <lineage>
        <taxon>Eukaryota</taxon>
        <taxon>Fungi</taxon>
        <taxon>Dikarya</taxon>
        <taxon>Ascomycota</taxon>
        <taxon>Pezizomycotina</taxon>
        <taxon>Sordariomycetes</taxon>
        <taxon>Sordariomycetidae</taxon>
        <taxon>Sordariales</taxon>
        <taxon>Podosporaceae</taxon>
        <taxon>Podospora</taxon>
    </lineage>
</organism>
<dbReference type="Proteomes" id="UP001301958">
    <property type="component" value="Unassembled WGS sequence"/>
</dbReference>
<feature type="signal peptide" evidence="1">
    <location>
        <begin position="1"/>
        <end position="33"/>
    </location>
</feature>
<name>A0AAN7BUQ4_9PEZI</name>
<feature type="chain" id="PRO_5042960352" description="Secreted protein" evidence="1">
    <location>
        <begin position="34"/>
        <end position="82"/>
    </location>
</feature>
<dbReference type="EMBL" id="MU865303">
    <property type="protein sequence ID" value="KAK4229949.1"/>
    <property type="molecule type" value="Genomic_DNA"/>
</dbReference>